<dbReference type="InterPro" id="IPR000960">
    <property type="entry name" value="Flavin_mOase"/>
</dbReference>
<comment type="cofactor">
    <cofactor evidence="1 10">
        <name>FAD</name>
        <dbReference type="ChEBI" id="CHEBI:57692"/>
    </cofactor>
</comment>
<dbReference type="SUPFAM" id="SSF51905">
    <property type="entry name" value="FAD/NAD(P)-binding domain"/>
    <property type="match status" value="2"/>
</dbReference>
<evidence type="ECO:0000256" key="2">
    <source>
        <dbReference type="ARBA" id="ARBA00004814"/>
    </source>
</evidence>
<dbReference type="AlphaFoldDB" id="A0ABC8SLY0"/>
<keyword evidence="7 10" id="KW-0560">Oxidoreductase</keyword>
<evidence type="ECO:0000256" key="9">
    <source>
        <dbReference type="ARBA" id="ARBA00047707"/>
    </source>
</evidence>
<evidence type="ECO:0000256" key="3">
    <source>
        <dbReference type="ARBA" id="ARBA00009183"/>
    </source>
</evidence>
<keyword evidence="5 10" id="KW-0274">FAD</keyword>
<dbReference type="Pfam" id="PF00743">
    <property type="entry name" value="FMO-like"/>
    <property type="match status" value="1"/>
</dbReference>
<accession>A0ABC8SLY0</accession>
<dbReference type="GO" id="GO:0103075">
    <property type="term" value="F:indole-3-pyruvate monooxygenase activity"/>
    <property type="evidence" value="ECO:0007669"/>
    <property type="project" value="UniProtKB-EC"/>
</dbReference>
<comment type="similarity">
    <text evidence="3 10">Belongs to the FMO family.</text>
</comment>
<evidence type="ECO:0000313" key="11">
    <source>
        <dbReference type="EMBL" id="CAK9158197.1"/>
    </source>
</evidence>
<dbReference type="PANTHER" id="PTHR43539">
    <property type="entry name" value="FLAVIN-BINDING MONOOXYGENASE-LIKE PROTEIN (AFU_ORTHOLOGUE AFUA_4G09220)"/>
    <property type="match status" value="1"/>
</dbReference>
<evidence type="ECO:0000256" key="7">
    <source>
        <dbReference type="ARBA" id="ARBA00023002"/>
    </source>
</evidence>
<keyword evidence="6" id="KW-0521">NADP</keyword>
<gene>
    <name evidence="11" type="ORF">ILEXP_LOCUS26817</name>
</gene>
<evidence type="ECO:0000256" key="8">
    <source>
        <dbReference type="ARBA" id="ARBA00023070"/>
    </source>
</evidence>
<dbReference type="Proteomes" id="UP001642360">
    <property type="component" value="Unassembled WGS sequence"/>
</dbReference>
<dbReference type="EC" id="1.-.-.-" evidence="10"/>
<organism evidence="11 12">
    <name type="scientific">Ilex paraguariensis</name>
    <name type="common">yerba mate</name>
    <dbReference type="NCBI Taxonomy" id="185542"/>
    <lineage>
        <taxon>Eukaryota</taxon>
        <taxon>Viridiplantae</taxon>
        <taxon>Streptophyta</taxon>
        <taxon>Embryophyta</taxon>
        <taxon>Tracheophyta</taxon>
        <taxon>Spermatophyta</taxon>
        <taxon>Magnoliopsida</taxon>
        <taxon>eudicotyledons</taxon>
        <taxon>Gunneridae</taxon>
        <taxon>Pentapetalae</taxon>
        <taxon>asterids</taxon>
        <taxon>campanulids</taxon>
        <taxon>Aquifoliales</taxon>
        <taxon>Aquifoliaceae</taxon>
        <taxon>Ilex</taxon>
    </lineage>
</organism>
<evidence type="ECO:0000313" key="12">
    <source>
        <dbReference type="Proteomes" id="UP001642360"/>
    </source>
</evidence>
<evidence type="ECO:0000256" key="4">
    <source>
        <dbReference type="ARBA" id="ARBA00022630"/>
    </source>
</evidence>
<dbReference type="InterPro" id="IPR020946">
    <property type="entry name" value="Flavin_mOase-like"/>
</dbReference>
<dbReference type="PIRSF" id="PIRSF000332">
    <property type="entry name" value="FMO"/>
    <property type="match status" value="1"/>
</dbReference>
<reference evidence="11 12" key="1">
    <citation type="submission" date="2024-02" db="EMBL/GenBank/DDBJ databases">
        <authorList>
            <person name="Vignale AGUSTIN F."/>
            <person name="Sosa J E."/>
            <person name="Modenutti C."/>
        </authorList>
    </citation>
    <scope>NUCLEOTIDE SEQUENCE [LARGE SCALE GENOMIC DNA]</scope>
</reference>
<comment type="pathway">
    <text evidence="2">Plant hormone metabolism; auxin biosynthesis.</text>
</comment>
<keyword evidence="4 10" id="KW-0285">Flavoprotein</keyword>
<dbReference type="PRINTS" id="PR00469">
    <property type="entry name" value="PNDRDTASEII"/>
</dbReference>
<proteinExistence type="inferred from homology"/>
<dbReference type="GO" id="GO:0009851">
    <property type="term" value="P:auxin biosynthetic process"/>
    <property type="evidence" value="ECO:0007669"/>
    <property type="project" value="UniProtKB-KW"/>
</dbReference>
<evidence type="ECO:0000256" key="5">
    <source>
        <dbReference type="ARBA" id="ARBA00022827"/>
    </source>
</evidence>
<evidence type="ECO:0000256" key="10">
    <source>
        <dbReference type="RuleBase" id="RU361177"/>
    </source>
</evidence>
<keyword evidence="12" id="KW-1185">Reference proteome</keyword>
<dbReference type="PRINTS" id="PR00368">
    <property type="entry name" value="FADPNR"/>
</dbReference>
<comment type="caution">
    <text evidence="11">The sequence shown here is derived from an EMBL/GenBank/DDBJ whole genome shotgun (WGS) entry which is preliminary data.</text>
</comment>
<dbReference type="EMBL" id="CAUOFW020003141">
    <property type="protein sequence ID" value="CAK9158197.1"/>
    <property type="molecule type" value="Genomic_DNA"/>
</dbReference>
<keyword evidence="8" id="KW-0073">Auxin biosynthesis</keyword>
<dbReference type="InterPro" id="IPR050982">
    <property type="entry name" value="Auxin_biosynth/cation_transpt"/>
</dbReference>
<evidence type="ECO:0000256" key="6">
    <source>
        <dbReference type="ARBA" id="ARBA00022857"/>
    </source>
</evidence>
<dbReference type="PANTHER" id="PTHR43539:SF9">
    <property type="entry name" value="INDOLE-3-PYRUVATE MONOOXYGENASE YUCCA11-RELATED"/>
    <property type="match status" value="1"/>
</dbReference>
<evidence type="ECO:0000256" key="1">
    <source>
        <dbReference type="ARBA" id="ARBA00001974"/>
    </source>
</evidence>
<name>A0ABC8SLY0_9AQUA</name>
<dbReference type="InterPro" id="IPR036188">
    <property type="entry name" value="FAD/NAD-bd_sf"/>
</dbReference>
<dbReference type="Gene3D" id="3.50.50.60">
    <property type="entry name" value="FAD/NAD(P)-binding domain"/>
    <property type="match status" value="1"/>
</dbReference>
<sequence>MVQETVVVIVGAGPAGLATAACLNRLNVPNIVLERENCCASLWKKRSYDRLKLHLAKGFCQLPYMSFPSDAPTFIPKSGFIQYLDNYVSTFNVYPLYHWNVEAASFDGVVAKWRVVAKNLFSNEAEEYVAKFLVVATGENSEGFIPKVPGLESFRGEAMHSSQYENGKRFCNKDCLVVGCGNSGMEIAYDLSNSGARTSIVARSPVHVLSKEMVHLGMFLLKFIPCNLVDNIVRMLGKFRYGDLADYGLQRPTKGPFYLKRTTGRSPVIDVGTVDKIKIGDIQVFPSITKFQGDNVEFTNGEIKQLDAIVFATGYKSTARKWLQDGADLFNEDGKPKRGFPDHWKGKNGLYCAGFSRAGLFGISNDAENIAKDIDITLNRNCQVYEC</sequence>
<keyword evidence="10" id="KW-0503">Monooxygenase</keyword>
<protein>
    <recommendedName>
        <fullName evidence="10">Flavin-containing monooxygenase</fullName>
        <ecNumber evidence="10">1.-.-.-</ecNumber>
    </recommendedName>
</protein>
<comment type="catalytic activity">
    <reaction evidence="9">
        <text>indole-3-pyruvate + NADPH + O2 + H(+) = (indol-3-yl)acetate + CO2 + NADP(+) + H2O</text>
        <dbReference type="Rhea" id="RHEA:34331"/>
        <dbReference type="ChEBI" id="CHEBI:15377"/>
        <dbReference type="ChEBI" id="CHEBI:15378"/>
        <dbReference type="ChEBI" id="CHEBI:15379"/>
        <dbReference type="ChEBI" id="CHEBI:16526"/>
        <dbReference type="ChEBI" id="CHEBI:17640"/>
        <dbReference type="ChEBI" id="CHEBI:30854"/>
        <dbReference type="ChEBI" id="CHEBI:57783"/>
        <dbReference type="ChEBI" id="CHEBI:58349"/>
        <dbReference type="EC" id="1.14.13.168"/>
    </reaction>
</comment>